<protein>
    <submittedName>
        <fullName evidence="1">Uncharacterized protein</fullName>
    </submittedName>
</protein>
<accession>A0A7C8MJ18</accession>
<evidence type="ECO:0000313" key="1">
    <source>
        <dbReference type="EMBL" id="KAF2868325.1"/>
    </source>
</evidence>
<evidence type="ECO:0000313" key="2">
    <source>
        <dbReference type="Proteomes" id="UP000481861"/>
    </source>
</evidence>
<comment type="caution">
    <text evidence="1">The sequence shown here is derived from an EMBL/GenBank/DDBJ whole genome shotgun (WGS) entry which is preliminary data.</text>
</comment>
<gene>
    <name evidence="1" type="ORF">BDV95DRAFT_126049</name>
</gene>
<dbReference type="Proteomes" id="UP000481861">
    <property type="component" value="Unassembled WGS sequence"/>
</dbReference>
<proteinExistence type="predicted"/>
<reference evidence="1 2" key="1">
    <citation type="submission" date="2020-01" db="EMBL/GenBank/DDBJ databases">
        <authorList>
            <consortium name="DOE Joint Genome Institute"/>
            <person name="Haridas S."/>
            <person name="Albert R."/>
            <person name="Binder M."/>
            <person name="Bloem J."/>
            <person name="Labutti K."/>
            <person name="Salamov A."/>
            <person name="Andreopoulos B."/>
            <person name="Baker S.E."/>
            <person name="Barry K."/>
            <person name="Bills G."/>
            <person name="Bluhm B.H."/>
            <person name="Cannon C."/>
            <person name="Castanera R."/>
            <person name="Culley D.E."/>
            <person name="Daum C."/>
            <person name="Ezra D."/>
            <person name="Gonzalez J.B."/>
            <person name="Henrissat B."/>
            <person name="Kuo A."/>
            <person name="Liang C."/>
            <person name="Lipzen A."/>
            <person name="Lutzoni F."/>
            <person name="Magnuson J."/>
            <person name="Mondo S."/>
            <person name="Nolan M."/>
            <person name="Ohm R."/>
            <person name="Pangilinan J."/>
            <person name="Park H.-J.H."/>
            <person name="Ramirez L."/>
            <person name="Alfaro M."/>
            <person name="Sun H."/>
            <person name="Tritt A."/>
            <person name="Yoshinaga Y."/>
            <person name="Zwiers L.-H.L."/>
            <person name="Turgeon B.G."/>
            <person name="Goodwin S.B."/>
            <person name="Spatafora J.W."/>
            <person name="Crous P.W."/>
            <person name="Grigoriev I.V."/>
        </authorList>
    </citation>
    <scope>NUCLEOTIDE SEQUENCE [LARGE SCALE GENOMIC DNA]</scope>
    <source>
        <strain evidence="1 2">CBS 611.86</strain>
    </source>
</reference>
<dbReference type="AlphaFoldDB" id="A0A7C8MJ18"/>
<dbReference type="EMBL" id="JAADJZ010000019">
    <property type="protein sequence ID" value="KAF2868325.1"/>
    <property type="molecule type" value="Genomic_DNA"/>
</dbReference>
<organism evidence="1 2">
    <name type="scientific">Massariosphaeria phaeospora</name>
    <dbReference type="NCBI Taxonomy" id="100035"/>
    <lineage>
        <taxon>Eukaryota</taxon>
        <taxon>Fungi</taxon>
        <taxon>Dikarya</taxon>
        <taxon>Ascomycota</taxon>
        <taxon>Pezizomycotina</taxon>
        <taxon>Dothideomycetes</taxon>
        <taxon>Pleosporomycetidae</taxon>
        <taxon>Pleosporales</taxon>
        <taxon>Pleosporales incertae sedis</taxon>
        <taxon>Massariosphaeria</taxon>
    </lineage>
</organism>
<sequence length="119" mass="13376">MLADRPSVPACDFPTSRPRPLHLPYGVAIISLHPLSSRCRPGHSYEWKACGAGNLHKRRLERHPTRTTLALNRKITFERLADRRPRRLSAAMTSLTIRTSEPAPGHPPSLIARCGLRVR</sequence>
<keyword evidence="2" id="KW-1185">Reference proteome</keyword>
<name>A0A7C8MJ18_9PLEO</name>